<feature type="domain" description="AAA+ ATPase" evidence="6">
    <location>
        <begin position="362"/>
        <end position="503"/>
    </location>
</feature>
<sequence>MASYGRRSRSRPAVGTAARDLFERLRSRYFQIPPGLRFLGGVLLVAVALSAMVVLNGPVLGTAAFAVILLIVVHLTLRSPAGMAVVSVIVGWMAVSVPLGHLFPGHRHPPYLTPALLLALLALPVAFVALRLRGYAPWRTAVLALGAAGVATAAAAHPLPELNVGPAWGAALVVLAYRWNQARRSVPAEAYETGWVQEQASPKGDTTGPPRKPPSDRGRRDRKGGGGFKPGPRPDPNGDGPRKDGPRGGGPTAVGGGPAGDTGGGTAGDDRAGAAGVPVATQAAYEQLAAAQAADVATVVEDPETGDARSPEEEPEISVADALAELEAMIGLEPVKRQVRSIAASIEAAHLRAAAGVPTEKPMRHFVFVGPPGTGKTTVARVLAKIFYAFGLLPAPTVVEAHRADLVGEFLGATAIKTNQLVDSALGGILFIDEAYGLVNAAEGQPDRFGNEAVQALLKRAEDDRDNLVIILAGYEAQMAEFLDSNPGLASRFGTRVHFPSYRPRELLQIADYHTGLREDRLDEEARRTLAVRFEEVERRGIVDELGNGRFVRSLTEAAARARDMRVVGADDPVREGHHPTADDLVTLRAEDVDSAFAEVTERFRGYADTPTLDEALGSLDAMIGLEPVKRQVREIAAQLQVAKMRHDQGLVTRPPMRHFVFTGPPGTGKTTVARVLGRIFAAYGLLARPEVVEAQRADLVGEHLGATALKTNKVVDSALGGVLFVDEAYALSNPGYSGGDAFGAEAVQVLLKRAEDDRDRLVVVLAGYEADMDRFLSSNPGLASRFDVRVDFPSYGPDELLRIAQLIAEHDGDQWEERALDDLALVFQRACGTGRIDELGNGRFARSLYEKACAYRALRAAELGSAATAADLTVLTAEDVRDAFADLAHRLA</sequence>
<evidence type="ECO:0000313" key="7">
    <source>
        <dbReference type="EMBL" id="MFC6883947.1"/>
    </source>
</evidence>
<dbReference type="InterPro" id="IPR027417">
    <property type="entry name" value="P-loop_NTPase"/>
</dbReference>
<reference evidence="8" key="1">
    <citation type="journal article" date="2019" name="Int. J. Syst. Evol. Microbiol.">
        <title>The Global Catalogue of Microorganisms (GCM) 10K type strain sequencing project: providing services to taxonomists for standard genome sequencing and annotation.</title>
        <authorList>
            <consortium name="The Broad Institute Genomics Platform"/>
            <consortium name="The Broad Institute Genome Sequencing Center for Infectious Disease"/>
            <person name="Wu L."/>
            <person name="Ma J."/>
        </authorList>
    </citation>
    <scope>NUCLEOTIDE SEQUENCE [LARGE SCALE GENOMIC DNA]</scope>
    <source>
        <strain evidence="8">JCM 3369</strain>
    </source>
</reference>
<evidence type="ECO:0000313" key="8">
    <source>
        <dbReference type="Proteomes" id="UP001596380"/>
    </source>
</evidence>
<evidence type="ECO:0000256" key="1">
    <source>
        <dbReference type="ARBA" id="ARBA00010378"/>
    </source>
</evidence>
<proteinExistence type="inferred from homology"/>
<comment type="caution">
    <text evidence="7">The sequence shown here is derived from an EMBL/GenBank/DDBJ whole genome shotgun (WGS) entry which is preliminary data.</text>
</comment>
<protein>
    <submittedName>
        <fullName evidence="7">AAA family ATPase</fullName>
    </submittedName>
</protein>
<feature type="transmembrane region" description="Helical" evidence="5">
    <location>
        <begin position="34"/>
        <end position="53"/>
    </location>
</feature>
<dbReference type="InterPro" id="IPR041627">
    <property type="entry name" value="AAA_lid_6"/>
</dbReference>
<dbReference type="InterPro" id="IPR000641">
    <property type="entry name" value="CbxX/CfxQ"/>
</dbReference>
<dbReference type="Pfam" id="PF17866">
    <property type="entry name" value="AAA_lid_6"/>
    <property type="match status" value="2"/>
</dbReference>
<keyword evidence="5" id="KW-0812">Transmembrane</keyword>
<dbReference type="InterPro" id="IPR003593">
    <property type="entry name" value="AAA+_ATPase"/>
</dbReference>
<evidence type="ECO:0000256" key="5">
    <source>
        <dbReference type="SAM" id="Phobius"/>
    </source>
</evidence>
<dbReference type="EMBL" id="JBHSXS010000023">
    <property type="protein sequence ID" value="MFC6883947.1"/>
    <property type="molecule type" value="Genomic_DNA"/>
</dbReference>
<keyword evidence="3" id="KW-0067">ATP-binding</keyword>
<dbReference type="Gene3D" id="3.40.50.300">
    <property type="entry name" value="P-loop containing nucleotide triphosphate hydrolases"/>
    <property type="match status" value="2"/>
</dbReference>
<evidence type="ECO:0000256" key="2">
    <source>
        <dbReference type="ARBA" id="ARBA00022741"/>
    </source>
</evidence>
<dbReference type="SMART" id="SM00382">
    <property type="entry name" value="AAA"/>
    <property type="match status" value="2"/>
</dbReference>
<name>A0ABW2CR51_9ACTN</name>
<feature type="transmembrane region" description="Helical" evidence="5">
    <location>
        <begin position="137"/>
        <end position="156"/>
    </location>
</feature>
<keyword evidence="8" id="KW-1185">Reference proteome</keyword>
<feature type="region of interest" description="Disordered" evidence="4">
    <location>
        <begin position="194"/>
        <end position="273"/>
    </location>
</feature>
<feature type="compositionally biased region" description="Gly residues" evidence="4">
    <location>
        <begin position="247"/>
        <end position="267"/>
    </location>
</feature>
<keyword evidence="5" id="KW-1133">Transmembrane helix</keyword>
<feature type="transmembrane region" description="Helical" evidence="5">
    <location>
        <begin position="84"/>
        <end position="105"/>
    </location>
</feature>
<dbReference type="Gene3D" id="1.10.8.60">
    <property type="match status" value="2"/>
</dbReference>
<dbReference type="PANTHER" id="PTHR43392:SF2">
    <property type="entry name" value="AAA-TYPE ATPASE FAMILY PROTEIN _ ANKYRIN REPEAT FAMILY PROTEIN"/>
    <property type="match status" value="1"/>
</dbReference>
<evidence type="ECO:0000256" key="4">
    <source>
        <dbReference type="SAM" id="MobiDB-lite"/>
    </source>
</evidence>
<gene>
    <name evidence="7" type="ORF">ACFQKB_29600</name>
</gene>
<evidence type="ECO:0000259" key="6">
    <source>
        <dbReference type="SMART" id="SM00382"/>
    </source>
</evidence>
<comment type="similarity">
    <text evidence="1">Belongs to the CbxX/CfxQ family.</text>
</comment>
<dbReference type="Pfam" id="PF00004">
    <property type="entry name" value="AAA"/>
    <property type="match status" value="2"/>
</dbReference>
<accession>A0ABW2CR51</accession>
<dbReference type="SUPFAM" id="SSF52540">
    <property type="entry name" value="P-loop containing nucleoside triphosphate hydrolases"/>
    <property type="match status" value="2"/>
</dbReference>
<dbReference type="PANTHER" id="PTHR43392">
    <property type="entry name" value="AAA-TYPE ATPASE FAMILY PROTEIN / ANKYRIN REPEAT FAMILY PROTEIN"/>
    <property type="match status" value="1"/>
</dbReference>
<dbReference type="PRINTS" id="PR00819">
    <property type="entry name" value="CBXCFQXSUPER"/>
</dbReference>
<feature type="domain" description="AAA+ ATPase" evidence="6">
    <location>
        <begin position="656"/>
        <end position="797"/>
    </location>
</feature>
<keyword evidence="5" id="KW-0472">Membrane</keyword>
<dbReference type="InterPro" id="IPR003959">
    <property type="entry name" value="ATPase_AAA_core"/>
</dbReference>
<keyword evidence="2" id="KW-0547">Nucleotide-binding</keyword>
<dbReference type="InterPro" id="IPR050773">
    <property type="entry name" value="CbxX/CfxQ_RuBisCO_ESX"/>
</dbReference>
<organism evidence="7 8">
    <name type="scientific">Actinomadura yumaensis</name>
    <dbReference type="NCBI Taxonomy" id="111807"/>
    <lineage>
        <taxon>Bacteria</taxon>
        <taxon>Bacillati</taxon>
        <taxon>Actinomycetota</taxon>
        <taxon>Actinomycetes</taxon>
        <taxon>Streptosporangiales</taxon>
        <taxon>Thermomonosporaceae</taxon>
        <taxon>Actinomadura</taxon>
    </lineage>
</organism>
<evidence type="ECO:0000256" key="3">
    <source>
        <dbReference type="ARBA" id="ARBA00022840"/>
    </source>
</evidence>
<feature type="transmembrane region" description="Helical" evidence="5">
    <location>
        <begin position="59"/>
        <end position="77"/>
    </location>
</feature>
<dbReference type="Proteomes" id="UP001596380">
    <property type="component" value="Unassembled WGS sequence"/>
</dbReference>
<dbReference type="CDD" id="cd00009">
    <property type="entry name" value="AAA"/>
    <property type="match status" value="2"/>
</dbReference>
<feature type="transmembrane region" description="Helical" evidence="5">
    <location>
        <begin position="111"/>
        <end position="130"/>
    </location>
</feature>